<sequence>MQNIDGHRLFAMDHEIRICERCYSVIDDGQPFLALAHIDRADPDGTVHWRNAYVHAIGAARDQDRTPAPLPEACPA</sequence>
<gene>
    <name evidence="1" type="ORF">GCM10009836_69330</name>
</gene>
<organism evidence="1 2">
    <name type="scientific">Pseudonocardia ailaonensis</name>
    <dbReference type="NCBI Taxonomy" id="367279"/>
    <lineage>
        <taxon>Bacteria</taxon>
        <taxon>Bacillati</taxon>
        <taxon>Actinomycetota</taxon>
        <taxon>Actinomycetes</taxon>
        <taxon>Pseudonocardiales</taxon>
        <taxon>Pseudonocardiaceae</taxon>
        <taxon>Pseudonocardia</taxon>
    </lineage>
</organism>
<evidence type="ECO:0000313" key="2">
    <source>
        <dbReference type="Proteomes" id="UP001500449"/>
    </source>
</evidence>
<name>A0ABN2NNQ9_9PSEU</name>
<keyword evidence="2" id="KW-1185">Reference proteome</keyword>
<accession>A0ABN2NNQ9</accession>
<protein>
    <submittedName>
        <fullName evidence="1">Uncharacterized protein</fullName>
    </submittedName>
</protein>
<reference evidence="1 2" key="1">
    <citation type="journal article" date="2019" name="Int. J. Syst. Evol. Microbiol.">
        <title>The Global Catalogue of Microorganisms (GCM) 10K type strain sequencing project: providing services to taxonomists for standard genome sequencing and annotation.</title>
        <authorList>
            <consortium name="The Broad Institute Genomics Platform"/>
            <consortium name="The Broad Institute Genome Sequencing Center for Infectious Disease"/>
            <person name="Wu L."/>
            <person name="Ma J."/>
        </authorList>
    </citation>
    <scope>NUCLEOTIDE SEQUENCE [LARGE SCALE GENOMIC DNA]</scope>
    <source>
        <strain evidence="1 2">JCM 16009</strain>
    </source>
</reference>
<dbReference type="EMBL" id="BAAAQK010000028">
    <property type="protein sequence ID" value="GAA1878101.1"/>
    <property type="molecule type" value="Genomic_DNA"/>
</dbReference>
<comment type="caution">
    <text evidence="1">The sequence shown here is derived from an EMBL/GenBank/DDBJ whole genome shotgun (WGS) entry which is preliminary data.</text>
</comment>
<dbReference type="Proteomes" id="UP001500449">
    <property type="component" value="Unassembled WGS sequence"/>
</dbReference>
<proteinExistence type="predicted"/>
<evidence type="ECO:0000313" key="1">
    <source>
        <dbReference type="EMBL" id="GAA1878101.1"/>
    </source>
</evidence>